<keyword evidence="2" id="KW-1185">Reference proteome</keyword>
<dbReference type="EMBL" id="JANBUP010000733">
    <property type="protein sequence ID" value="KAJ2810366.1"/>
    <property type="molecule type" value="Genomic_DNA"/>
</dbReference>
<proteinExistence type="predicted"/>
<sequence length="302" mass="33248">MTWIDIYSQIGCLGDNPLLFEEDDIPSCGYASDESDANIGIANDAGVADNAGVEDGAGIADGAGIEDNAGIADDAGVATDEDVTDTPYSGRYAFPNDATDEELDRMDNWDDASVFIDVVRERIDELANADVDADIMASGPEDPEAPCPDDSRVFSSMTLLWVYCESFAKSSGYTVAKRRTGHKSGVWDYTTVICNRGHPESAYREDHPEVLRKSTSCNCNCPLKWTMKAVVGGFQIVVHNNHHNHCIRKEELLASLSCCRLTPEERVYVEELHDNHTKPLWIFRAICIKFPDTGANLETVRQ</sequence>
<protein>
    <submittedName>
        <fullName evidence="1">Uncharacterized protein</fullName>
    </submittedName>
</protein>
<evidence type="ECO:0000313" key="2">
    <source>
        <dbReference type="Proteomes" id="UP001140096"/>
    </source>
</evidence>
<accession>A0ACC1LKN0</accession>
<evidence type="ECO:0000313" key="1">
    <source>
        <dbReference type="EMBL" id="KAJ2810366.1"/>
    </source>
</evidence>
<reference evidence="1" key="1">
    <citation type="submission" date="2022-07" db="EMBL/GenBank/DDBJ databases">
        <title>Phylogenomic reconstructions and comparative analyses of Kickxellomycotina fungi.</title>
        <authorList>
            <person name="Reynolds N.K."/>
            <person name="Stajich J.E."/>
            <person name="Barry K."/>
            <person name="Grigoriev I.V."/>
            <person name="Crous P."/>
            <person name="Smith M.E."/>
        </authorList>
    </citation>
    <scope>NUCLEOTIDE SEQUENCE</scope>
    <source>
        <strain evidence="1">CBS 102833</strain>
    </source>
</reference>
<comment type="caution">
    <text evidence="1">The sequence shown here is derived from an EMBL/GenBank/DDBJ whole genome shotgun (WGS) entry which is preliminary data.</text>
</comment>
<gene>
    <name evidence="1" type="ORF">H4S07_002710</name>
</gene>
<organism evidence="1 2">
    <name type="scientific">Coemansia furcata</name>
    <dbReference type="NCBI Taxonomy" id="417177"/>
    <lineage>
        <taxon>Eukaryota</taxon>
        <taxon>Fungi</taxon>
        <taxon>Fungi incertae sedis</taxon>
        <taxon>Zoopagomycota</taxon>
        <taxon>Kickxellomycotina</taxon>
        <taxon>Kickxellomycetes</taxon>
        <taxon>Kickxellales</taxon>
        <taxon>Kickxellaceae</taxon>
        <taxon>Coemansia</taxon>
    </lineage>
</organism>
<dbReference type="Proteomes" id="UP001140096">
    <property type="component" value="Unassembled WGS sequence"/>
</dbReference>
<name>A0ACC1LKN0_9FUNG</name>